<protein>
    <submittedName>
        <fullName evidence="5">4Fe-4S binding protein</fullName>
    </submittedName>
</protein>
<dbReference type="InterPro" id="IPR029039">
    <property type="entry name" value="Flavoprotein-like_sf"/>
</dbReference>
<dbReference type="Gene3D" id="3.40.50.360">
    <property type="match status" value="1"/>
</dbReference>
<dbReference type="InterPro" id="IPR047964">
    <property type="entry name" value="EFR1-like"/>
</dbReference>
<evidence type="ECO:0000313" key="6">
    <source>
        <dbReference type="Proteomes" id="UP000772566"/>
    </source>
</evidence>
<reference evidence="5" key="1">
    <citation type="submission" date="2020-04" db="EMBL/GenBank/DDBJ databases">
        <title>Deep metagenomics examines the oral microbiome during advanced dental caries in children, revealing novel taxa and co-occurrences with host molecules.</title>
        <authorList>
            <person name="Baker J.L."/>
            <person name="Morton J.T."/>
            <person name="Dinis M."/>
            <person name="Alvarez R."/>
            <person name="Tran N.C."/>
            <person name="Knight R."/>
            <person name="Edlund A."/>
        </authorList>
    </citation>
    <scope>NUCLEOTIDE SEQUENCE</scope>
    <source>
        <strain evidence="5">JCVI_22A_bin.2</strain>
    </source>
</reference>
<proteinExistence type="predicted"/>
<dbReference type="InterPro" id="IPR017896">
    <property type="entry name" value="4Fe4S_Fe-S-bd"/>
</dbReference>
<evidence type="ECO:0000256" key="1">
    <source>
        <dbReference type="ARBA" id="ARBA00022723"/>
    </source>
</evidence>
<dbReference type="Pfam" id="PF13187">
    <property type="entry name" value="Fer4_9"/>
    <property type="match status" value="1"/>
</dbReference>
<dbReference type="InterPro" id="IPR017900">
    <property type="entry name" value="4Fe4S_Fe_S_CS"/>
</dbReference>
<feature type="domain" description="4Fe-4S ferredoxin-type" evidence="4">
    <location>
        <begin position="176"/>
        <end position="206"/>
    </location>
</feature>
<dbReference type="InterPro" id="IPR026816">
    <property type="entry name" value="Flavodoxin_dom"/>
</dbReference>
<dbReference type="GO" id="GO:0046872">
    <property type="term" value="F:metal ion binding"/>
    <property type="evidence" value="ECO:0007669"/>
    <property type="project" value="UniProtKB-KW"/>
</dbReference>
<gene>
    <name evidence="5" type="ORF">HXK23_01520</name>
</gene>
<dbReference type="PANTHER" id="PTHR43122">
    <property type="entry name" value="FERREDOXIN SUBUNIT OF PYRUVATE:FLAVODOXIN OXIDOREDUCTASE-RELATED"/>
    <property type="match status" value="1"/>
</dbReference>
<name>A0A930W1V6_9ACTN</name>
<sequence length="250" mass="27836">MILYFSATGNCKYVAERIAAKFNDTAVSIEKSNGQVNLSEDEMLGIVTPVYNWELPITTREFLQNLQVTGASAPYMFIVTTYGTTAGCTFVDAKKILASKGLELNAGFSVKMPDTWTPIFDLSDKAKVQQINDNAESYINAVLSGIKERAVGNHMQGVVPYAVRLFMDSMYNNERKTQHFSVSDKCIGCSLCARKCPVQAIQMKDKRPVWIKDQCAACLRCLHHCPTFAIQYGKGATNRHGQYKNPHVKV</sequence>
<dbReference type="PROSITE" id="PS00198">
    <property type="entry name" value="4FE4S_FER_1"/>
    <property type="match status" value="2"/>
</dbReference>
<dbReference type="SUPFAM" id="SSF54862">
    <property type="entry name" value="4Fe-4S ferredoxins"/>
    <property type="match status" value="1"/>
</dbReference>
<evidence type="ECO:0000256" key="2">
    <source>
        <dbReference type="ARBA" id="ARBA00023004"/>
    </source>
</evidence>
<evidence type="ECO:0000259" key="4">
    <source>
        <dbReference type="PROSITE" id="PS51379"/>
    </source>
</evidence>
<dbReference type="SUPFAM" id="SSF52218">
    <property type="entry name" value="Flavoproteins"/>
    <property type="match status" value="1"/>
</dbReference>
<dbReference type="Proteomes" id="UP000772566">
    <property type="component" value="Unassembled WGS sequence"/>
</dbReference>
<dbReference type="AlphaFoldDB" id="A0A930W1V6"/>
<dbReference type="NCBIfam" id="NF038196">
    <property type="entry name" value="ferrodoxin_EFR1"/>
    <property type="match status" value="1"/>
</dbReference>
<dbReference type="Gene3D" id="3.30.70.20">
    <property type="match status" value="1"/>
</dbReference>
<feature type="domain" description="4Fe-4S ferredoxin-type" evidence="4">
    <location>
        <begin position="207"/>
        <end position="235"/>
    </location>
</feature>
<dbReference type="PROSITE" id="PS51379">
    <property type="entry name" value="4FE4S_FER_2"/>
    <property type="match status" value="2"/>
</dbReference>
<evidence type="ECO:0000256" key="3">
    <source>
        <dbReference type="ARBA" id="ARBA00023014"/>
    </source>
</evidence>
<dbReference type="PANTHER" id="PTHR43122:SF1">
    <property type="entry name" value="IRON-SULFUR-BINDING PROTEIN"/>
    <property type="match status" value="1"/>
</dbReference>
<dbReference type="GO" id="GO:0051536">
    <property type="term" value="F:iron-sulfur cluster binding"/>
    <property type="evidence" value="ECO:0007669"/>
    <property type="project" value="UniProtKB-KW"/>
</dbReference>
<comment type="caution">
    <text evidence="5">The sequence shown here is derived from an EMBL/GenBank/DDBJ whole genome shotgun (WGS) entry which is preliminary data.</text>
</comment>
<keyword evidence="2" id="KW-0408">Iron</keyword>
<accession>A0A930W1V6</accession>
<dbReference type="RefSeq" id="WP_314007583.1">
    <property type="nucleotide sequence ID" value="NZ_CAUSFQ010000024.1"/>
</dbReference>
<dbReference type="Pfam" id="PF12724">
    <property type="entry name" value="Flavodoxin_5"/>
    <property type="match status" value="1"/>
</dbReference>
<keyword evidence="1" id="KW-0479">Metal-binding</keyword>
<organism evidence="5 6">
    <name type="scientific">Lancefieldella parvula</name>
    <dbReference type="NCBI Taxonomy" id="1382"/>
    <lineage>
        <taxon>Bacteria</taxon>
        <taxon>Bacillati</taxon>
        <taxon>Actinomycetota</taxon>
        <taxon>Coriobacteriia</taxon>
        <taxon>Coriobacteriales</taxon>
        <taxon>Atopobiaceae</taxon>
        <taxon>Lancefieldella</taxon>
    </lineage>
</organism>
<keyword evidence="3" id="KW-0411">Iron-sulfur</keyword>
<evidence type="ECO:0000313" key="5">
    <source>
        <dbReference type="EMBL" id="MBF4808898.1"/>
    </source>
</evidence>
<dbReference type="EMBL" id="JABZGT010000047">
    <property type="protein sequence ID" value="MBF4808898.1"/>
    <property type="molecule type" value="Genomic_DNA"/>
</dbReference>